<accession>A0A8J4WRU6</accession>
<dbReference type="EMBL" id="LUCH01002219">
    <property type="protein sequence ID" value="KAF5401815.1"/>
    <property type="molecule type" value="Genomic_DNA"/>
</dbReference>
<evidence type="ECO:0008006" key="3">
    <source>
        <dbReference type="Google" id="ProtNLM"/>
    </source>
</evidence>
<dbReference type="PANTHER" id="PTHR23108">
    <property type="entry name" value="METHYLTRANSFERASE-RELATED"/>
    <property type="match status" value="1"/>
</dbReference>
<dbReference type="SUPFAM" id="SSF53335">
    <property type="entry name" value="S-adenosyl-L-methionine-dependent methyltransferases"/>
    <property type="match status" value="1"/>
</dbReference>
<dbReference type="Pfam" id="PF10294">
    <property type="entry name" value="Methyltransf_16"/>
    <property type="match status" value="1"/>
</dbReference>
<gene>
    <name evidence="1" type="ORF">PHET_04891</name>
</gene>
<sequence>MVLDSQVIWGTPELKQDPDNCVLSDIHVASESIPAKFKKRCSCESKAENDIEGQCFLSKLRFRIPLTELNKPIVPVTSTNMSQTETDDRQTDAATAGKWEYFLPFHHSGPTNLADVGSQLWNGCLLLIDWLIHKSIYGERFTICDAVLELGCGLGCAGLIAALCGAGVVFLTDRWDSSISEMSAICEANVTRWTVRFALPDTLLRMRRIDWDEVWPPRSALVNSPVASTSVDMDNKNNSYDYAWHDNELRIIGCQLGSLESPADTRLSTNQQLQLRLIMAADVVYDTEKTEALLRTVCSILEANASSHPTSVPRAIFAVERRICFTLDELASNSLAYDHFVDCLKQLDGYAPLEVDGVAYEYRGRQVATEDIPQYVHYPEGSRGQNLFLWTLELLRCQSDTPLHSEELN</sequence>
<dbReference type="Gene3D" id="3.40.50.150">
    <property type="entry name" value="Vaccinia Virus protein VP39"/>
    <property type="match status" value="1"/>
</dbReference>
<dbReference type="Proteomes" id="UP000748531">
    <property type="component" value="Unassembled WGS sequence"/>
</dbReference>
<dbReference type="GO" id="GO:0005634">
    <property type="term" value="C:nucleus"/>
    <property type="evidence" value="ECO:0007669"/>
    <property type="project" value="TreeGrafter"/>
</dbReference>
<proteinExistence type="predicted"/>
<organism evidence="1 2">
    <name type="scientific">Paragonimus heterotremus</name>
    <dbReference type="NCBI Taxonomy" id="100268"/>
    <lineage>
        <taxon>Eukaryota</taxon>
        <taxon>Metazoa</taxon>
        <taxon>Spiralia</taxon>
        <taxon>Lophotrochozoa</taxon>
        <taxon>Platyhelminthes</taxon>
        <taxon>Trematoda</taxon>
        <taxon>Digenea</taxon>
        <taxon>Plagiorchiida</taxon>
        <taxon>Troglotremata</taxon>
        <taxon>Troglotrematidae</taxon>
        <taxon>Paragonimus</taxon>
    </lineage>
</organism>
<protein>
    <recommendedName>
        <fullName evidence="3">Methyltransferase-like protein 22</fullName>
    </recommendedName>
</protein>
<dbReference type="AlphaFoldDB" id="A0A8J4WRU6"/>
<reference evidence="1" key="1">
    <citation type="submission" date="2019-05" db="EMBL/GenBank/DDBJ databases">
        <title>Annotation for the trematode Paragonimus heterotremus.</title>
        <authorList>
            <person name="Choi Y.-J."/>
        </authorList>
    </citation>
    <scope>NUCLEOTIDE SEQUENCE</scope>
    <source>
        <strain evidence="1">LC</strain>
    </source>
</reference>
<dbReference type="InterPro" id="IPR038899">
    <property type="entry name" value="METTL22"/>
</dbReference>
<name>A0A8J4WRU6_9TREM</name>
<evidence type="ECO:0000313" key="2">
    <source>
        <dbReference type="Proteomes" id="UP000748531"/>
    </source>
</evidence>
<dbReference type="InterPro" id="IPR019410">
    <property type="entry name" value="Methyltransf_16"/>
</dbReference>
<dbReference type="PANTHER" id="PTHR23108:SF0">
    <property type="entry name" value="METHYLTRANSFERASE-LIKE PROTEIN 22"/>
    <property type="match status" value="1"/>
</dbReference>
<dbReference type="InterPro" id="IPR029063">
    <property type="entry name" value="SAM-dependent_MTases_sf"/>
</dbReference>
<evidence type="ECO:0000313" key="1">
    <source>
        <dbReference type="EMBL" id="KAF5401815.1"/>
    </source>
</evidence>
<dbReference type="OrthoDB" id="46564at2759"/>
<dbReference type="GO" id="GO:0008276">
    <property type="term" value="F:protein methyltransferase activity"/>
    <property type="evidence" value="ECO:0007669"/>
    <property type="project" value="InterPro"/>
</dbReference>
<keyword evidence="2" id="KW-1185">Reference proteome</keyword>
<comment type="caution">
    <text evidence="1">The sequence shown here is derived from an EMBL/GenBank/DDBJ whole genome shotgun (WGS) entry which is preliminary data.</text>
</comment>